<accession>A0A182IU78</accession>
<dbReference type="AlphaFoldDB" id="A0A182IU78"/>
<organism evidence="1">
    <name type="scientific">Anopheles atroparvus</name>
    <name type="common">European mosquito</name>
    <dbReference type="NCBI Taxonomy" id="41427"/>
    <lineage>
        <taxon>Eukaryota</taxon>
        <taxon>Metazoa</taxon>
        <taxon>Ecdysozoa</taxon>
        <taxon>Arthropoda</taxon>
        <taxon>Hexapoda</taxon>
        <taxon>Insecta</taxon>
        <taxon>Pterygota</taxon>
        <taxon>Neoptera</taxon>
        <taxon>Endopterygota</taxon>
        <taxon>Diptera</taxon>
        <taxon>Nematocera</taxon>
        <taxon>Culicoidea</taxon>
        <taxon>Culicidae</taxon>
        <taxon>Anophelinae</taxon>
        <taxon>Anopheles</taxon>
    </lineage>
</organism>
<reference evidence="1" key="1">
    <citation type="submission" date="2022-08" db="UniProtKB">
        <authorList>
            <consortium name="EnsemblMetazoa"/>
        </authorList>
    </citation>
    <scope>IDENTIFICATION</scope>
    <source>
        <strain evidence="1">EBRO</strain>
    </source>
</reference>
<proteinExistence type="predicted"/>
<dbReference type="VEuPathDB" id="VectorBase:AATE005579"/>
<name>A0A182IU78_ANOAO</name>
<protein>
    <submittedName>
        <fullName evidence="1">Uncharacterized protein</fullName>
    </submittedName>
</protein>
<sequence length="158" mass="17040">MRAGGGGGPHETCRGLRERRPLVSGVDVIMAPGSGVVGGVLLAGVAGRPPGSVKTNFGGLRGPGEIWLALRTMMSSSVWRSMRFRYARSVRYTSIRQHTTMMTKMAVMVMNTTCVFSSFVDGSNRPFLDPLSRKLTEVILSAGSLNGVSFWMTSNCLH</sequence>
<dbReference type="EnsemblMetazoa" id="AATE005579-RA">
    <property type="protein sequence ID" value="AATE005579-PA.1"/>
    <property type="gene ID" value="AATE005579"/>
</dbReference>
<evidence type="ECO:0000313" key="1">
    <source>
        <dbReference type="EnsemblMetazoa" id="AATE005579-PA.1"/>
    </source>
</evidence>